<proteinExistence type="predicted"/>
<organism evidence="2">
    <name type="scientific">marine sediment metagenome</name>
    <dbReference type="NCBI Taxonomy" id="412755"/>
    <lineage>
        <taxon>unclassified sequences</taxon>
        <taxon>metagenomes</taxon>
        <taxon>ecological metagenomes</taxon>
    </lineage>
</organism>
<keyword evidence="1" id="KW-1133">Transmembrane helix</keyword>
<name>X0YCC2_9ZZZZ</name>
<evidence type="ECO:0000313" key="2">
    <source>
        <dbReference type="EMBL" id="GAG53505.1"/>
    </source>
</evidence>
<reference evidence="2" key="1">
    <citation type="journal article" date="2014" name="Front. Microbiol.">
        <title>High frequency of phylogenetically diverse reductive dehalogenase-homologous genes in deep subseafloor sedimentary metagenomes.</title>
        <authorList>
            <person name="Kawai M."/>
            <person name="Futagami T."/>
            <person name="Toyoda A."/>
            <person name="Takaki Y."/>
            <person name="Nishi S."/>
            <person name="Hori S."/>
            <person name="Arai W."/>
            <person name="Tsubouchi T."/>
            <person name="Morono Y."/>
            <person name="Uchiyama I."/>
            <person name="Ito T."/>
            <person name="Fujiyama A."/>
            <person name="Inagaki F."/>
            <person name="Takami H."/>
        </authorList>
    </citation>
    <scope>NUCLEOTIDE SEQUENCE</scope>
    <source>
        <strain evidence="2">Expedition CK06-06</strain>
    </source>
</reference>
<sequence length="94" mass="10826">MFPYSTILRPLFWIVMGLVYALTIAGAPIWAQDLGLQMNWWKWLLAAIWYAFLSYSFAGGFTLLGEKEPGAWYKFMGFHLIITIILGAGLWYLL</sequence>
<keyword evidence="1" id="KW-0812">Transmembrane</keyword>
<gene>
    <name evidence="2" type="ORF">S01H1_76323</name>
</gene>
<dbReference type="EMBL" id="BARS01051213">
    <property type="protein sequence ID" value="GAG53505.1"/>
    <property type="molecule type" value="Genomic_DNA"/>
</dbReference>
<dbReference type="AlphaFoldDB" id="X0YCC2"/>
<feature type="transmembrane region" description="Helical" evidence="1">
    <location>
        <begin position="12"/>
        <end position="31"/>
    </location>
</feature>
<comment type="caution">
    <text evidence="2">The sequence shown here is derived from an EMBL/GenBank/DDBJ whole genome shotgun (WGS) entry which is preliminary data.</text>
</comment>
<protein>
    <submittedName>
        <fullName evidence="2">Uncharacterized protein</fullName>
    </submittedName>
</protein>
<feature type="transmembrane region" description="Helical" evidence="1">
    <location>
        <begin position="43"/>
        <end position="64"/>
    </location>
</feature>
<evidence type="ECO:0000256" key="1">
    <source>
        <dbReference type="SAM" id="Phobius"/>
    </source>
</evidence>
<keyword evidence="1" id="KW-0472">Membrane</keyword>
<accession>X0YCC2</accession>
<feature type="transmembrane region" description="Helical" evidence="1">
    <location>
        <begin position="71"/>
        <end position="93"/>
    </location>
</feature>